<proteinExistence type="predicted"/>
<protein>
    <submittedName>
        <fullName evidence="2">Uncharacterized protein</fullName>
    </submittedName>
</protein>
<accession>A0ABW2XLH8</accession>
<dbReference type="RefSeq" id="WP_165502800.1">
    <property type="nucleotide sequence ID" value="NZ_CAACUY010000023.1"/>
</dbReference>
<dbReference type="Proteomes" id="UP001597063">
    <property type="component" value="Unassembled WGS sequence"/>
</dbReference>
<evidence type="ECO:0000313" key="2">
    <source>
        <dbReference type="EMBL" id="MFD0687114.1"/>
    </source>
</evidence>
<feature type="region of interest" description="Disordered" evidence="1">
    <location>
        <begin position="1"/>
        <end position="56"/>
    </location>
</feature>
<dbReference type="EMBL" id="JBHTGP010000011">
    <property type="protein sequence ID" value="MFD0687114.1"/>
    <property type="molecule type" value="Genomic_DNA"/>
</dbReference>
<reference evidence="3" key="1">
    <citation type="journal article" date="2019" name="Int. J. Syst. Evol. Microbiol.">
        <title>The Global Catalogue of Microorganisms (GCM) 10K type strain sequencing project: providing services to taxonomists for standard genome sequencing and annotation.</title>
        <authorList>
            <consortium name="The Broad Institute Genomics Platform"/>
            <consortium name="The Broad Institute Genome Sequencing Center for Infectious Disease"/>
            <person name="Wu L."/>
            <person name="Ma J."/>
        </authorList>
    </citation>
    <scope>NUCLEOTIDE SEQUENCE [LARGE SCALE GENOMIC DNA]</scope>
    <source>
        <strain evidence="3">JCM 9371</strain>
    </source>
</reference>
<keyword evidence="3" id="KW-1185">Reference proteome</keyword>
<comment type="caution">
    <text evidence="2">The sequence shown here is derived from an EMBL/GenBank/DDBJ whole genome shotgun (WGS) entry which is preliminary data.</text>
</comment>
<gene>
    <name evidence="2" type="ORF">ACFQZM_21625</name>
</gene>
<feature type="compositionally biased region" description="Basic and acidic residues" evidence="1">
    <location>
        <begin position="1"/>
        <end position="14"/>
    </location>
</feature>
<sequence length="56" mass="6288">MSDDHRTDGPEPARWRKLPVRTPLEDLTTGHEVPPTPQAIADTKPTPLDEATRYPI</sequence>
<evidence type="ECO:0000313" key="3">
    <source>
        <dbReference type="Proteomes" id="UP001597063"/>
    </source>
</evidence>
<name>A0ABW2XLH8_9ACTN</name>
<evidence type="ECO:0000256" key="1">
    <source>
        <dbReference type="SAM" id="MobiDB-lite"/>
    </source>
</evidence>
<organism evidence="2 3">
    <name type="scientific">Actinomadura fibrosa</name>
    <dbReference type="NCBI Taxonomy" id="111802"/>
    <lineage>
        <taxon>Bacteria</taxon>
        <taxon>Bacillati</taxon>
        <taxon>Actinomycetota</taxon>
        <taxon>Actinomycetes</taxon>
        <taxon>Streptosporangiales</taxon>
        <taxon>Thermomonosporaceae</taxon>
        <taxon>Actinomadura</taxon>
    </lineage>
</organism>